<protein>
    <submittedName>
        <fullName evidence="6">Metallo-beta-lactamase superfamily protein</fullName>
    </submittedName>
</protein>
<evidence type="ECO:0000256" key="3">
    <source>
        <dbReference type="ARBA" id="ARBA00022801"/>
    </source>
</evidence>
<comment type="similarity">
    <text evidence="1">Belongs to the metallo-beta-lactamase superfamily.</text>
</comment>
<keyword evidence="7" id="KW-1185">Reference proteome</keyword>
<evidence type="ECO:0000259" key="5">
    <source>
        <dbReference type="SMART" id="SM00849"/>
    </source>
</evidence>
<feature type="domain" description="Metallo-beta-lactamase" evidence="5">
    <location>
        <begin position="40"/>
        <end position="226"/>
    </location>
</feature>
<reference evidence="6" key="1">
    <citation type="submission" date="2006-10" db="EMBL/GenBank/DDBJ databases">
        <authorList>
            <person name="Amadeo P."/>
            <person name="Zhao Q."/>
            <person name="Wortman J."/>
            <person name="Fraser-Liggett C."/>
            <person name="Carlton J."/>
        </authorList>
    </citation>
    <scope>NUCLEOTIDE SEQUENCE</scope>
    <source>
        <strain evidence="6">G3</strain>
    </source>
</reference>
<name>A2F3K6_TRIV3</name>
<accession>A2F3K6</accession>
<evidence type="ECO:0000313" key="6">
    <source>
        <dbReference type="EMBL" id="EAY00529.1"/>
    </source>
</evidence>
<dbReference type="GO" id="GO:0016787">
    <property type="term" value="F:hydrolase activity"/>
    <property type="evidence" value="ECO:0007669"/>
    <property type="project" value="UniProtKB-KW"/>
</dbReference>
<dbReference type="KEGG" id="tva:4758351"/>
<keyword evidence="2" id="KW-0479">Metal-binding</keyword>
<dbReference type="SMART" id="SM00849">
    <property type="entry name" value="Lactamase_B"/>
    <property type="match status" value="1"/>
</dbReference>
<organism evidence="6 7">
    <name type="scientific">Trichomonas vaginalis (strain ATCC PRA-98 / G3)</name>
    <dbReference type="NCBI Taxonomy" id="412133"/>
    <lineage>
        <taxon>Eukaryota</taxon>
        <taxon>Metamonada</taxon>
        <taxon>Parabasalia</taxon>
        <taxon>Trichomonadida</taxon>
        <taxon>Trichomonadidae</taxon>
        <taxon>Trichomonas</taxon>
    </lineage>
</organism>
<sequence length="235" mass="26497">MKVTWIGDNATERILPLSLFKDVPEEIIKECHIENGIQSSFSAFLVELSDITILIDTGLGVPDSLLIPKLKQLNYTPDDIKYIYITHFHGDHIGGLMRNGERVFKNATLYICKAEYDGWMNYPEEKKAQSVKTTEAYKDQIHFFNYGDVLPGGVKTLDCSGHTPGQTLYEIGGALFCADLLHGVALQKNHPEFCASYDANPTNSVAKRKQFIQYAKENHLVLYGCHFPDPGYIEF</sequence>
<keyword evidence="3" id="KW-0378">Hydrolase</keyword>
<dbReference type="InterPro" id="IPR036866">
    <property type="entry name" value="RibonucZ/Hydroxyglut_hydro"/>
</dbReference>
<dbReference type="PANTHER" id="PTHR42978">
    <property type="entry name" value="QUORUM-QUENCHING LACTONASE YTNP-RELATED-RELATED"/>
    <property type="match status" value="1"/>
</dbReference>
<evidence type="ECO:0000313" key="7">
    <source>
        <dbReference type="Proteomes" id="UP000001542"/>
    </source>
</evidence>
<dbReference type="Gene3D" id="3.60.15.10">
    <property type="entry name" value="Ribonuclease Z/Hydroxyacylglutathione hydrolase-like"/>
    <property type="match status" value="1"/>
</dbReference>
<dbReference type="SMR" id="A2F3K6"/>
<dbReference type="Pfam" id="PF00753">
    <property type="entry name" value="Lactamase_B"/>
    <property type="match status" value="1"/>
</dbReference>
<dbReference type="VEuPathDB" id="TrichDB:TVAGG3_0194100"/>
<dbReference type="CDD" id="cd07720">
    <property type="entry name" value="OPHC2-like_MBL-fold"/>
    <property type="match status" value="1"/>
</dbReference>
<dbReference type="OrthoDB" id="17458at2759"/>
<gene>
    <name evidence="6" type="ORF">TVAG_350260</name>
</gene>
<dbReference type="InterPro" id="IPR001279">
    <property type="entry name" value="Metallo-B-lactamas"/>
</dbReference>
<evidence type="ECO:0000256" key="4">
    <source>
        <dbReference type="ARBA" id="ARBA00022833"/>
    </source>
</evidence>
<evidence type="ECO:0000256" key="2">
    <source>
        <dbReference type="ARBA" id="ARBA00022723"/>
    </source>
</evidence>
<dbReference type="InterPro" id="IPR051013">
    <property type="entry name" value="MBL_superfamily_lactonases"/>
</dbReference>
<dbReference type="InParanoid" id="A2F3K6"/>
<dbReference type="EMBL" id="DS113598">
    <property type="protein sequence ID" value="EAY00529.1"/>
    <property type="molecule type" value="Genomic_DNA"/>
</dbReference>
<keyword evidence="4" id="KW-0862">Zinc</keyword>
<dbReference type="SUPFAM" id="SSF56281">
    <property type="entry name" value="Metallo-hydrolase/oxidoreductase"/>
    <property type="match status" value="1"/>
</dbReference>
<dbReference type="PANTHER" id="PTHR42978:SF6">
    <property type="entry name" value="QUORUM-QUENCHING LACTONASE YTNP-RELATED"/>
    <property type="match status" value="1"/>
</dbReference>
<dbReference type="eggNOG" id="ENOG502T1T2">
    <property type="taxonomic scope" value="Eukaryota"/>
</dbReference>
<dbReference type="Proteomes" id="UP000001542">
    <property type="component" value="Unassembled WGS sequence"/>
</dbReference>
<proteinExistence type="inferred from homology"/>
<dbReference type="AlphaFoldDB" id="A2F3K6"/>
<dbReference type="GO" id="GO:0046872">
    <property type="term" value="F:metal ion binding"/>
    <property type="evidence" value="ECO:0007669"/>
    <property type="project" value="UniProtKB-KW"/>
</dbReference>
<evidence type="ECO:0000256" key="1">
    <source>
        <dbReference type="ARBA" id="ARBA00007749"/>
    </source>
</evidence>
<reference evidence="6" key="2">
    <citation type="journal article" date="2007" name="Science">
        <title>Draft genome sequence of the sexually transmitted pathogen Trichomonas vaginalis.</title>
        <authorList>
            <person name="Carlton J.M."/>
            <person name="Hirt R.P."/>
            <person name="Silva J.C."/>
            <person name="Delcher A.L."/>
            <person name="Schatz M."/>
            <person name="Zhao Q."/>
            <person name="Wortman J.R."/>
            <person name="Bidwell S.L."/>
            <person name="Alsmark U.C.M."/>
            <person name="Besteiro S."/>
            <person name="Sicheritz-Ponten T."/>
            <person name="Noel C.J."/>
            <person name="Dacks J.B."/>
            <person name="Foster P.G."/>
            <person name="Simillion C."/>
            <person name="Van de Peer Y."/>
            <person name="Miranda-Saavedra D."/>
            <person name="Barton G.J."/>
            <person name="Westrop G.D."/>
            <person name="Mueller S."/>
            <person name="Dessi D."/>
            <person name="Fiori P.L."/>
            <person name="Ren Q."/>
            <person name="Paulsen I."/>
            <person name="Zhang H."/>
            <person name="Bastida-Corcuera F.D."/>
            <person name="Simoes-Barbosa A."/>
            <person name="Brown M.T."/>
            <person name="Hayes R.D."/>
            <person name="Mukherjee M."/>
            <person name="Okumura C.Y."/>
            <person name="Schneider R."/>
            <person name="Smith A.J."/>
            <person name="Vanacova S."/>
            <person name="Villalvazo M."/>
            <person name="Haas B.J."/>
            <person name="Pertea M."/>
            <person name="Feldblyum T.V."/>
            <person name="Utterback T.R."/>
            <person name="Shu C.L."/>
            <person name="Osoegawa K."/>
            <person name="de Jong P.J."/>
            <person name="Hrdy I."/>
            <person name="Horvathova L."/>
            <person name="Zubacova Z."/>
            <person name="Dolezal P."/>
            <person name="Malik S.B."/>
            <person name="Logsdon J.M. Jr."/>
            <person name="Henze K."/>
            <person name="Gupta A."/>
            <person name="Wang C.C."/>
            <person name="Dunne R.L."/>
            <person name="Upcroft J.A."/>
            <person name="Upcroft P."/>
            <person name="White O."/>
            <person name="Salzberg S.L."/>
            <person name="Tang P."/>
            <person name="Chiu C.-H."/>
            <person name="Lee Y.-S."/>
            <person name="Embley T.M."/>
            <person name="Coombs G.H."/>
            <person name="Mottram J.C."/>
            <person name="Tachezy J."/>
            <person name="Fraser-Liggett C.M."/>
            <person name="Johnson P.J."/>
        </authorList>
    </citation>
    <scope>NUCLEOTIDE SEQUENCE [LARGE SCALE GENOMIC DNA]</scope>
    <source>
        <strain evidence="6">G3</strain>
    </source>
</reference>
<dbReference type="VEuPathDB" id="TrichDB:TVAG_350260"/>